<evidence type="ECO:0008006" key="3">
    <source>
        <dbReference type="Google" id="ProtNLM"/>
    </source>
</evidence>
<dbReference type="EMBL" id="UINC01110282">
    <property type="protein sequence ID" value="SVC77682.1"/>
    <property type="molecule type" value="Genomic_DNA"/>
</dbReference>
<organism evidence="2">
    <name type="scientific">marine metagenome</name>
    <dbReference type="NCBI Taxonomy" id="408172"/>
    <lineage>
        <taxon>unclassified sequences</taxon>
        <taxon>metagenomes</taxon>
        <taxon>ecological metagenomes</taxon>
    </lineage>
</organism>
<sequence>MPNWTKVLGICFALLALNASLSFHNIWPTLWIHPRPELSVEAAAILLFIAIRSAWFRAMSMPTRYLIVTILSFLVLGRYVDVTAQALYGRPLNFYWDARHVPRVAAMILKADHAWLVIINMLALALGAIFLFMGLSYVLIVLARAVQKPQIRLCFGSLATSLLTLYAIGMASRDVATERWFSTPVSWMYVRQLSFVHAALVGRSSDGLFAPGQSLNSDFAHLKGRDVYLIFLESYGAIVFNEVTPAQTLVPAFKALSETAEKDGWHAVTTLYESPTFGG</sequence>
<feature type="non-terminal residue" evidence="2">
    <location>
        <position position="279"/>
    </location>
</feature>
<keyword evidence="1" id="KW-0812">Transmembrane</keyword>
<name>A0A382PZY6_9ZZZZ</name>
<accession>A0A382PZY6</accession>
<gene>
    <name evidence="2" type="ORF">METZ01_LOCUS330536</name>
</gene>
<protein>
    <recommendedName>
        <fullName evidence="3">Sulfatase N-terminal domain-containing protein</fullName>
    </recommendedName>
</protein>
<feature type="transmembrane region" description="Helical" evidence="1">
    <location>
        <begin position="65"/>
        <end position="88"/>
    </location>
</feature>
<feature type="transmembrane region" description="Helical" evidence="1">
    <location>
        <begin position="153"/>
        <end position="172"/>
    </location>
</feature>
<evidence type="ECO:0000256" key="1">
    <source>
        <dbReference type="SAM" id="Phobius"/>
    </source>
</evidence>
<dbReference type="AlphaFoldDB" id="A0A382PZY6"/>
<evidence type="ECO:0000313" key="2">
    <source>
        <dbReference type="EMBL" id="SVC77682.1"/>
    </source>
</evidence>
<feature type="transmembrane region" description="Helical" evidence="1">
    <location>
        <begin position="38"/>
        <end position="58"/>
    </location>
</feature>
<keyword evidence="1" id="KW-0472">Membrane</keyword>
<keyword evidence="1" id="KW-1133">Transmembrane helix</keyword>
<feature type="transmembrane region" description="Helical" evidence="1">
    <location>
        <begin position="114"/>
        <end position="141"/>
    </location>
</feature>
<proteinExistence type="predicted"/>
<reference evidence="2" key="1">
    <citation type="submission" date="2018-05" db="EMBL/GenBank/DDBJ databases">
        <authorList>
            <person name="Lanie J.A."/>
            <person name="Ng W.-L."/>
            <person name="Kazmierczak K.M."/>
            <person name="Andrzejewski T.M."/>
            <person name="Davidsen T.M."/>
            <person name="Wayne K.J."/>
            <person name="Tettelin H."/>
            <person name="Glass J.I."/>
            <person name="Rusch D."/>
            <person name="Podicherti R."/>
            <person name="Tsui H.-C.T."/>
            <person name="Winkler M.E."/>
        </authorList>
    </citation>
    <scope>NUCLEOTIDE SEQUENCE</scope>
</reference>